<evidence type="ECO:0000256" key="4">
    <source>
        <dbReference type="ARBA" id="ARBA00023065"/>
    </source>
</evidence>
<evidence type="ECO:0000256" key="2">
    <source>
        <dbReference type="ARBA" id="ARBA00022448"/>
    </source>
</evidence>
<keyword evidence="3" id="KW-0375">Hydrogen ion transport</keyword>
<evidence type="ECO:0000256" key="1">
    <source>
        <dbReference type="ARBA" id="ARBA00004370"/>
    </source>
</evidence>
<proteinExistence type="predicted"/>
<keyword evidence="5" id="KW-0472">Membrane</keyword>
<dbReference type="Proteomes" id="UP000177885">
    <property type="component" value="Unassembled WGS sequence"/>
</dbReference>
<dbReference type="GO" id="GO:0016020">
    <property type="term" value="C:membrane"/>
    <property type="evidence" value="ECO:0007669"/>
    <property type="project" value="UniProtKB-SubCell"/>
</dbReference>
<comment type="caution">
    <text evidence="7">The sequence shown here is derived from an EMBL/GenBank/DDBJ whole genome shotgun (WGS) entry which is preliminary data.</text>
</comment>
<keyword evidence="2" id="KW-0813">Transport</keyword>
<organism evidence="7 8">
    <name type="scientific">Candidatus Uhrbacteria bacterium RIFCSPHIGHO2_01_FULL_63_20</name>
    <dbReference type="NCBI Taxonomy" id="1802385"/>
    <lineage>
        <taxon>Bacteria</taxon>
        <taxon>Candidatus Uhriibacteriota</taxon>
    </lineage>
</organism>
<evidence type="ECO:0000256" key="3">
    <source>
        <dbReference type="ARBA" id="ARBA00022781"/>
    </source>
</evidence>
<dbReference type="PANTHER" id="PTHR11910">
    <property type="entry name" value="ATP SYNTHASE DELTA CHAIN"/>
    <property type="match status" value="1"/>
</dbReference>
<evidence type="ECO:0000256" key="5">
    <source>
        <dbReference type="ARBA" id="ARBA00023136"/>
    </source>
</evidence>
<sequence length="129" mass="14079">MKLRTKQLSAALVAAAEGKEGKALDETVRAFLGWMKDNGHLSRIREVIRGVDAAWRERYGVSSVTVESAHPLSAKVKQAVTKLSKGADVAFVTNPALIGGARVRVDDRVIDNTVLGRANRLKQTLMERI</sequence>
<name>A0A1F7TKF2_9BACT</name>
<evidence type="ECO:0000256" key="6">
    <source>
        <dbReference type="ARBA" id="ARBA00023310"/>
    </source>
</evidence>
<reference evidence="7 8" key="1">
    <citation type="journal article" date="2016" name="Nat. Commun.">
        <title>Thousands of microbial genomes shed light on interconnected biogeochemical processes in an aquifer system.</title>
        <authorList>
            <person name="Anantharaman K."/>
            <person name="Brown C.T."/>
            <person name="Hug L.A."/>
            <person name="Sharon I."/>
            <person name="Castelle C.J."/>
            <person name="Probst A.J."/>
            <person name="Thomas B.C."/>
            <person name="Singh A."/>
            <person name="Wilkins M.J."/>
            <person name="Karaoz U."/>
            <person name="Brodie E.L."/>
            <person name="Williams K.H."/>
            <person name="Hubbard S.S."/>
            <person name="Banfield J.F."/>
        </authorList>
    </citation>
    <scope>NUCLEOTIDE SEQUENCE [LARGE SCALE GENOMIC DNA]</scope>
</reference>
<protein>
    <submittedName>
        <fullName evidence="7">Uncharacterized protein</fullName>
    </submittedName>
</protein>
<evidence type="ECO:0000313" key="7">
    <source>
        <dbReference type="EMBL" id="OGL66461.1"/>
    </source>
</evidence>
<accession>A0A1F7TKF2</accession>
<keyword evidence="4" id="KW-0406">Ion transport</keyword>
<gene>
    <name evidence="7" type="ORF">A2856_02095</name>
</gene>
<dbReference type="AlphaFoldDB" id="A0A1F7TKF2"/>
<dbReference type="EMBL" id="MGDT01000007">
    <property type="protein sequence ID" value="OGL66461.1"/>
    <property type="molecule type" value="Genomic_DNA"/>
</dbReference>
<dbReference type="GO" id="GO:0046933">
    <property type="term" value="F:proton-transporting ATP synthase activity, rotational mechanism"/>
    <property type="evidence" value="ECO:0007669"/>
    <property type="project" value="InterPro"/>
</dbReference>
<dbReference type="InterPro" id="IPR000711">
    <property type="entry name" value="ATPase_OSCP/dsu"/>
</dbReference>
<dbReference type="Pfam" id="PF00213">
    <property type="entry name" value="OSCP"/>
    <property type="match status" value="1"/>
</dbReference>
<comment type="subcellular location">
    <subcellularLocation>
        <location evidence="1">Membrane</location>
    </subcellularLocation>
</comment>
<evidence type="ECO:0000313" key="8">
    <source>
        <dbReference type="Proteomes" id="UP000177885"/>
    </source>
</evidence>
<dbReference type="STRING" id="1802385.A2856_02095"/>
<keyword evidence="6" id="KW-0066">ATP synthesis</keyword>